<accession>G9ZHH0</accession>
<evidence type="ECO:0000313" key="2">
    <source>
        <dbReference type="EMBL" id="EHM52645.1"/>
    </source>
</evidence>
<gene>
    <name evidence="2" type="ORF">HMPREF9080_02200</name>
</gene>
<reference evidence="2 3" key="1">
    <citation type="submission" date="2011-08" db="EMBL/GenBank/DDBJ databases">
        <authorList>
            <person name="Weinstock G."/>
            <person name="Sodergren E."/>
            <person name="Clifton S."/>
            <person name="Fulton L."/>
            <person name="Fulton B."/>
            <person name="Courtney L."/>
            <person name="Fronick C."/>
            <person name="Harrison M."/>
            <person name="Strong C."/>
            <person name="Farmer C."/>
            <person name="Delahaunty K."/>
            <person name="Markovic C."/>
            <person name="Hall O."/>
            <person name="Minx P."/>
            <person name="Tomlinson C."/>
            <person name="Mitreva M."/>
            <person name="Hou S."/>
            <person name="Chen J."/>
            <person name="Wollam A."/>
            <person name="Pepin K.H."/>
            <person name="Johnson M."/>
            <person name="Bhonagiri V."/>
            <person name="Zhang X."/>
            <person name="Suruliraj S."/>
            <person name="Warren W."/>
            <person name="Chinwalla A."/>
            <person name="Mardis E.R."/>
            <person name="Wilson R.K."/>
        </authorList>
    </citation>
    <scope>NUCLEOTIDE SEQUENCE [LARGE SCALE GENOMIC DNA]</scope>
    <source>
        <strain evidence="2 3">F0432</strain>
    </source>
</reference>
<comment type="caution">
    <text evidence="2">The sequence shown here is derived from an EMBL/GenBank/DDBJ whole genome shotgun (WGS) entry which is preliminary data.</text>
</comment>
<proteinExistence type="predicted"/>
<dbReference type="Proteomes" id="UP000004750">
    <property type="component" value="Unassembled WGS sequence"/>
</dbReference>
<dbReference type="AlphaFoldDB" id="G9ZHH0"/>
<feature type="region of interest" description="Disordered" evidence="1">
    <location>
        <begin position="1"/>
        <end position="23"/>
    </location>
</feature>
<sequence>MATLSSHPPFRRCAPPSSVNGGRDIVLTRKTSIDAAWRVVWP</sequence>
<name>G9ZHH0_9GAMM</name>
<organism evidence="2 3">
    <name type="scientific">Cardiobacterium valvarum F0432</name>
    <dbReference type="NCBI Taxonomy" id="797473"/>
    <lineage>
        <taxon>Bacteria</taxon>
        <taxon>Pseudomonadati</taxon>
        <taxon>Pseudomonadota</taxon>
        <taxon>Gammaproteobacteria</taxon>
        <taxon>Cardiobacteriales</taxon>
        <taxon>Cardiobacteriaceae</taxon>
        <taxon>Cardiobacterium</taxon>
    </lineage>
</organism>
<evidence type="ECO:0000256" key="1">
    <source>
        <dbReference type="SAM" id="MobiDB-lite"/>
    </source>
</evidence>
<evidence type="ECO:0000313" key="3">
    <source>
        <dbReference type="Proteomes" id="UP000004750"/>
    </source>
</evidence>
<dbReference type="HOGENOM" id="CLU_3248998_0_0_6"/>
<dbReference type="EMBL" id="AGCM01000126">
    <property type="protein sequence ID" value="EHM52645.1"/>
    <property type="molecule type" value="Genomic_DNA"/>
</dbReference>
<protein>
    <submittedName>
        <fullName evidence="2">Uncharacterized protein</fullName>
    </submittedName>
</protein>
<dbReference type="STRING" id="797473.HMPREF9080_02200"/>